<dbReference type="PANTHER" id="PTHR33993">
    <property type="entry name" value="GLYOXALASE-RELATED"/>
    <property type="match status" value="1"/>
</dbReference>
<accession>A0ABV6IRA2</accession>
<sequence length="262" mass="27335">MVNPHGTPVWYEYLAQDIDRAERFFTGVIGWQVTNSGTPGIDYRILSAPDGAAIGGLITFSQGAPTRPGWLAYFGVDDVDASVAAVQAAGGAVHMSPMTLDGIGRMALVGDPQGAPFYLMRGASEARSTSFQGPASASPGHMVWNELLASDQDAAMGFYGPLFGWRHEGAMPMGALGDYKFIHAGPAGLGASMNTPAGETPGWRFYVFVTEVDSAIDRLTAAGGCVLQGPDRIPGGDYAVVAEDPFGARFGFVGARHEGAAA</sequence>
<dbReference type="InterPro" id="IPR004360">
    <property type="entry name" value="Glyas_Fos-R_dOase_dom"/>
</dbReference>
<evidence type="ECO:0000313" key="2">
    <source>
        <dbReference type="EMBL" id="MFC0386131.1"/>
    </source>
</evidence>
<dbReference type="EMBL" id="JBHLVZ010000023">
    <property type="protein sequence ID" value="MFC0386131.1"/>
    <property type="molecule type" value="Genomic_DNA"/>
</dbReference>
<evidence type="ECO:0000259" key="1">
    <source>
        <dbReference type="PROSITE" id="PS51819"/>
    </source>
</evidence>
<feature type="domain" description="VOC" evidence="1">
    <location>
        <begin position="138"/>
        <end position="255"/>
    </location>
</feature>
<dbReference type="CDD" id="cd07247">
    <property type="entry name" value="SgaA_N_like"/>
    <property type="match status" value="1"/>
</dbReference>
<dbReference type="SUPFAM" id="SSF54593">
    <property type="entry name" value="Glyoxalase/Bleomycin resistance protein/Dihydroxybiphenyl dioxygenase"/>
    <property type="match status" value="2"/>
</dbReference>
<proteinExistence type="predicted"/>
<reference evidence="2 3" key="1">
    <citation type="submission" date="2024-09" db="EMBL/GenBank/DDBJ databases">
        <authorList>
            <person name="Sun Q."/>
            <person name="Mori K."/>
        </authorList>
    </citation>
    <scope>NUCLEOTIDE SEQUENCE [LARGE SCALE GENOMIC DNA]</scope>
    <source>
        <strain evidence="2 3">CCM 7468</strain>
    </source>
</reference>
<evidence type="ECO:0000313" key="3">
    <source>
        <dbReference type="Proteomes" id="UP001589789"/>
    </source>
</evidence>
<feature type="domain" description="VOC" evidence="1">
    <location>
        <begin position="7"/>
        <end position="122"/>
    </location>
</feature>
<organism evidence="2 3">
    <name type="scientific">Muricoccus vinaceus</name>
    <dbReference type="NCBI Taxonomy" id="424704"/>
    <lineage>
        <taxon>Bacteria</taxon>
        <taxon>Pseudomonadati</taxon>
        <taxon>Pseudomonadota</taxon>
        <taxon>Alphaproteobacteria</taxon>
        <taxon>Acetobacterales</taxon>
        <taxon>Roseomonadaceae</taxon>
        <taxon>Muricoccus</taxon>
    </lineage>
</organism>
<dbReference type="Pfam" id="PF00903">
    <property type="entry name" value="Glyoxalase"/>
    <property type="match status" value="2"/>
</dbReference>
<name>A0ABV6IRA2_9PROT</name>
<dbReference type="InterPro" id="IPR037523">
    <property type="entry name" value="VOC_core"/>
</dbReference>
<gene>
    <name evidence="2" type="ORF">ACFFIC_11335</name>
</gene>
<dbReference type="RefSeq" id="WP_377050300.1">
    <property type="nucleotide sequence ID" value="NZ_JBHLVZ010000023.1"/>
</dbReference>
<dbReference type="PANTHER" id="PTHR33993:SF14">
    <property type="entry name" value="GB|AAF24581.1"/>
    <property type="match status" value="1"/>
</dbReference>
<keyword evidence="3" id="KW-1185">Reference proteome</keyword>
<comment type="caution">
    <text evidence="2">The sequence shown here is derived from an EMBL/GenBank/DDBJ whole genome shotgun (WGS) entry which is preliminary data.</text>
</comment>
<dbReference type="InterPro" id="IPR029068">
    <property type="entry name" value="Glyas_Bleomycin-R_OHBP_Dase"/>
</dbReference>
<dbReference type="Proteomes" id="UP001589789">
    <property type="component" value="Unassembled WGS sequence"/>
</dbReference>
<dbReference type="InterPro" id="IPR052164">
    <property type="entry name" value="Anthracycline_SecMetBiosynth"/>
</dbReference>
<protein>
    <submittedName>
        <fullName evidence="2">VOC family protein</fullName>
    </submittedName>
</protein>
<dbReference type="Gene3D" id="3.10.180.10">
    <property type="entry name" value="2,3-Dihydroxybiphenyl 1,2-Dioxygenase, domain 1"/>
    <property type="match status" value="2"/>
</dbReference>
<dbReference type="PROSITE" id="PS51819">
    <property type="entry name" value="VOC"/>
    <property type="match status" value="2"/>
</dbReference>